<organism evidence="1 2">
    <name type="scientific">Janibacter indicus</name>
    <dbReference type="NCBI Taxonomy" id="857417"/>
    <lineage>
        <taxon>Bacteria</taxon>
        <taxon>Bacillati</taxon>
        <taxon>Actinomycetota</taxon>
        <taxon>Actinomycetes</taxon>
        <taxon>Micrococcales</taxon>
        <taxon>Intrasporangiaceae</taxon>
        <taxon>Janibacter</taxon>
    </lineage>
</organism>
<dbReference type="Proteomes" id="UP000192634">
    <property type="component" value="Unassembled WGS sequence"/>
</dbReference>
<accession>A0A1W2BBR7</accession>
<gene>
    <name evidence="1" type="ORF">SAMN06296429_107174</name>
</gene>
<dbReference type="EMBL" id="FWXN01000007">
    <property type="protein sequence ID" value="SMC69818.1"/>
    <property type="molecule type" value="Genomic_DNA"/>
</dbReference>
<proteinExistence type="predicted"/>
<protein>
    <submittedName>
        <fullName evidence="1">Uncharacterized protein</fullName>
    </submittedName>
</protein>
<evidence type="ECO:0000313" key="1">
    <source>
        <dbReference type="EMBL" id="SMC69818.1"/>
    </source>
</evidence>
<sequence>MTPHAYHRAADGSTSVVTHQGEEGIEILVAGAFGQAVNAVMGDGRD</sequence>
<dbReference type="RefSeq" id="WP_159451190.1">
    <property type="nucleotide sequence ID" value="NZ_FWXN01000007.1"/>
</dbReference>
<name>A0A1W2BBR7_9MICO</name>
<reference evidence="1 2" key="1">
    <citation type="submission" date="2017-04" db="EMBL/GenBank/DDBJ databases">
        <authorList>
            <person name="Afonso C.L."/>
            <person name="Miller P.J."/>
            <person name="Scott M.A."/>
            <person name="Spackman E."/>
            <person name="Goraichik I."/>
            <person name="Dimitrov K.M."/>
            <person name="Suarez D.L."/>
            <person name="Swayne D.E."/>
        </authorList>
    </citation>
    <scope>NUCLEOTIDE SEQUENCE [LARGE SCALE GENOMIC DNA]</scope>
    <source>
        <strain evidence="1 2">CGMCC 1.12511</strain>
    </source>
</reference>
<evidence type="ECO:0000313" key="2">
    <source>
        <dbReference type="Proteomes" id="UP000192634"/>
    </source>
</evidence>
<dbReference type="OrthoDB" id="3812886at2"/>
<dbReference type="AlphaFoldDB" id="A0A1W2BBR7"/>